<dbReference type="RefSeq" id="WP_113618455.1">
    <property type="nucleotide sequence ID" value="NZ_QFFJ01000002.1"/>
</dbReference>
<accession>A0A365XTN6</accession>
<proteinExistence type="predicted"/>
<dbReference type="Gene3D" id="3.40.50.150">
    <property type="entry name" value="Vaccinia Virus protein VP39"/>
    <property type="match status" value="1"/>
</dbReference>
<sequence>MRNDNRNYDYSQLPSEKRGEYEKVTDLLSPGNTVLDLACGNGRLMEMMIEEKQCDCKGIEISPSGVEICQQKGLQVIRGRVDETLPYADNEFDVAVCNVTIQMVMYPETLLSEMKRVARRQIISFPNFAYFLNRIDMMINGRMPKKMLFGYHWYNTGHIHQLSLRDFEELLENVGGLHIARKRYVPIGFKIIDSLGNVFPGWFRKTIIIETVKD</sequence>
<name>A0A365XTN6_9BACT</name>
<gene>
    <name evidence="1" type="ORF">DF182_24745</name>
</gene>
<keyword evidence="2" id="KW-1185">Reference proteome</keyword>
<dbReference type="InterPro" id="IPR010743">
    <property type="entry name" value="Methionine_synth_MetW"/>
</dbReference>
<reference evidence="1 2" key="1">
    <citation type="submission" date="2018-05" db="EMBL/GenBank/DDBJ databases">
        <title>Chitinophaga sp. K3CV102501T nov., isolated from isolated from a monsoon evergreen broad-leaved forest soil.</title>
        <authorList>
            <person name="Lv Y."/>
        </authorList>
    </citation>
    <scope>NUCLEOTIDE SEQUENCE [LARGE SCALE GENOMIC DNA]</scope>
    <source>
        <strain evidence="1 2">GDMCC 1.1325</strain>
    </source>
</reference>
<dbReference type="OrthoDB" id="3896938at2"/>
<dbReference type="Proteomes" id="UP000253410">
    <property type="component" value="Unassembled WGS sequence"/>
</dbReference>
<dbReference type="SUPFAM" id="SSF53335">
    <property type="entry name" value="S-adenosyl-L-methionine-dependent methyltransferases"/>
    <property type="match status" value="1"/>
</dbReference>
<protein>
    <submittedName>
        <fullName evidence="1">Methionine biosynthesis protein MetW</fullName>
    </submittedName>
</protein>
<organism evidence="1 2">
    <name type="scientific">Chitinophaga flava</name>
    <dbReference type="NCBI Taxonomy" id="2259036"/>
    <lineage>
        <taxon>Bacteria</taxon>
        <taxon>Pseudomonadati</taxon>
        <taxon>Bacteroidota</taxon>
        <taxon>Chitinophagia</taxon>
        <taxon>Chitinophagales</taxon>
        <taxon>Chitinophagaceae</taxon>
        <taxon>Chitinophaga</taxon>
    </lineage>
</organism>
<dbReference type="AlphaFoldDB" id="A0A365XTN6"/>
<comment type="caution">
    <text evidence="1">The sequence shown here is derived from an EMBL/GenBank/DDBJ whole genome shotgun (WGS) entry which is preliminary data.</text>
</comment>
<dbReference type="Pfam" id="PF07021">
    <property type="entry name" value="MetW"/>
    <property type="match status" value="1"/>
</dbReference>
<evidence type="ECO:0000313" key="1">
    <source>
        <dbReference type="EMBL" id="RBL89709.1"/>
    </source>
</evidence>
<dbReference type="CDD" id="cd02440">
    <property type="entry name" value="AdoMet_MTases"/>
    <property type="match status" value="1"/>
</dbReference>
<dbReference type="EMBL" id="QFFJ01000002">
    <property type="protein sequence ID" value="RBL89709.1"/>
    <property type="molecule type" value="Genomic_DNA"/>
</dbReference>
<evidence type="ECO:0000313" key="2">
    <source>
        <dbReference type="Proteomes" id="UP000253410"/>
    </source>
</evidence>
<dbReference type="InterPro" id="IPR029063">
    <property type="entry name" value="SAM-dependent_MTases_sf"/>
</dbReference>